<dbReference type="Pfam" id="PF04586">
    <property type="entry name" value="Peptidase_S78"/>
    <property type="match status" value="1"/>
</dbReference>
<dbReference type="RefSeq" id="WP_139670513.1">
    <property type="nucleotide sequence ID" value="NZ_VDLY02000013.1"/>
</dbReference>
<evidence type="ECO:0000256" key="1">
    <source>
        <dbReference type="ARBA" id="ARBA00022612"/>
    </source>
</evidence>
<dbReference type="Proteomes" id="UP000314251">
    <property type="component" value="Unassembled WGS sequence"/>
</dbReference>
<dbReference type="InterPro" id="IPR006433">
    <property type="entry name" value="Prohead_protease"/>
</dbReference>
<sequence>MTDTERRFTKVPVELRASSDRKMIGGYAAVFNRQSSNLGGFVEVVDPAAFNASRGDGWPDVIARYNHDDNMLLGSTGGGTLRLAIDGTGLDYEVEPPKSRSDILELVQRGDVRKSSFAFRTIEDEWGTTDQGFPMRTLVKVRLVDVAPVNTPAYPDSTAGLRSLAAHVGAEFDEVRSLAERDELRRFFRRSDGPGPAEKKTFGPAARMALLARKQGPYQP</sequence>
<evidence type="ECO:0000313" key="5">
    <source>
        <dbReference type="EMBL" id="KAB8162928.1"/>
    </source>
</evidence>
<feature type="domain" description="Prohead serine protease" evidence="4">
    <location>
        <begin position="14"/>
        <end position="160"/>
    </location>
</feature>
<dbReference type="NCBIfam" id="TIGR01543">
    <property type="entry name" value="proheadase_HK97"/>
    <property type="match status" value="1"/>
</dbReference>
<keyword evidence="3" id="KW-0378">Hydrolase</keyword>
<reference evidence="5" key="1">
    <citation type="submission" date="2019-10" db="EMBL/GenBank/DDBJ databases">
        <title>Nonomuraea sp. nov., isolated from Phyllanthus amarus.</title>
        <authorList>
            <person name="Klykleung N."/>
            <person name="Tanasupawat S."/>
        </authorList>
    </citation>
    <scope>NUCLEOTIDE SEQUENCE [LARGE SCALE GENOMIC DNA]</scope>
    <source>
        <strain evidence="5">3MP-10</strain>
    </source>
</reference>
<dbReference type="InterPro" id="IPR054613">
    <property type="entry name" value="Peptidase_S78_dom"/>
</dbReference>
<name>A0A5N6A671_9ACTN</name>
<dbReference type="OrthoDB" id="9804926at2"/>
<comment type="caution">
    <text evidence="5">The sequence shown here is derived from an EMBL/GenBank/DDBJ whole genome shotgun (WGS) entry which is preliminary data.</text>
</comment>
<gene>
    <name evidence="5" type="ORF">FH607_020020</name>
</gene>
<accession>A0A5N6A671</accession>
<proteinExistence type="predicted"/>
<keyword evidence="1" id="KW-1188">Viral release from host cell</keyword>
<organism evidence="5 6">
    <name type="scientific">Streptomyces mimosae</name>
    <dbReference type="NCBI Taxonomy" id="2586635"/>
    <lineage>
        <taxon>Bacteria</taxon>
        <taxon>Bacillati</taxon>
        <taxon>Actinomycetota</taxon>
        <taxon>Actinomycetes</taxon>
        <taxon>Kitasatosporales</taxon>
        <taxon>Streptomycetaceae</taxon>
        <taxon>Streptomyces</taxon>
    </lineage>
</organism>
<dbReference type="GO" id="GO:0006508">
    <property type="term" value="P:proteolysis"/>
    <property type="evidence" value="ECO:0007669"/>
    <property type="project" value="UniProtKB-KW"/>
</dbReference>
<keyword evidence="6" id="KW-1185">Reference proteome</keyword>
<protein>
    <submittedName>
        <fullName evidence="5">HK97 family phage prohead protease</fullName>
    </submittedName>
</protein>
<evidence type="ECO:0000256" key="2">
    <source>
        <dbReference type="ARBA" id="ARBA00022670"/>
    </source>
</evidence>
<dbReference type="EMBL" id="VDLY02000013">
    <property type="protein sequence ID" value="KAB8162928.1"/>
    <property type="molecule type" value="Genomic_DNA"/>
</dbReference>
<evidence type="ECO:0000313" key="6">
    <source>
        <dbReference type="Proteomes" id="UP000314251"/>
    </source>
</evidence>
<dbReference type="GO" id="GO:0008233">
    <property type="term" value="F:peptidase activity"/>
    <property type="evidence" value="ECO:0007669"/>
    <property type="project" value="UniProtKB-KW"/>
</dbReference>
<evidence type="ECO:0000256" key="3">
    <source>
        <dbReference type="ARBA" id="ARBA00022801"/>
    </source>
</evidence>
<dbReference type="AlphaFoldDB" id="A0A5N6A671"/>
<evidence type="ECO:0000259" key="4">
    <source>
        <dbReference type="Pfam" id="PF04586"/>
    </source>
</evidence>
<keyword evidence="2 5" id="KW-0645">Protease</keyword>